<dbReference type="STRING" id="1423815.FC27_GL001281"/>
<keyword evidence="3" id="KW-1185">Reference proteome</keyword>
<comment type="caution">
    <text evidence="2">The sequence shown here is derived from an EMBL/GenBank/DDBJ whole genome shotgun (WGS) entry which is preliminary data.</text>
</comment>
<dbReference type="OrthoDB" id="503948at2"/>
<dbReference type="InterPro" id="IPR010315">
    <property type="entry name" value="DUF915_hydro-like"/>
</dbReference>
<dbReference type="PATRIC" id="fig|1423815.3.peg.1313"/>
<dbReference type="Pfam" id="PF06028">
    <property type="entry name" value="DUF915"/>
    <property type="match status" value="1"/>
</dbReference>
<dbReference type="EMBL" id="AZFA01000027">
    <property type="protein sequence ID" value="KRL65780.1"/>
    <property type="molecule type" value="Genomic_DNA"/>
</dbReference>
<reference evidence="2 3" key="1">
    <citation type="journal article" date="2015" name="Genome Announc.">
        <title>Expanding the biotechnology potential of lactobacilli through comparative genomics of 213 strains and associated genera.</title>
        <authorList>
            <person name="Sun Z."/>
            <person name="Harris H.M."/>
            <person name="McCann A."/>
            <person name="Guo C."/>
            <person name="Argimon S."/>
            <person name="Zhang W."/>
            <person name="Yang X."/>
            <person name="Jeffery I.B."/>
            <person name="Cooney J.C."/>
            <person name="Kagawa T.F."/>
            <person name="Liu W."/>
            <person name="Song Y."/>
            <person name="Salvetti E."/>
            <person name="Wrobel A."/>
            <person name="Rasinkangas P."/>
            <person name="Parkhill J."/>
            <person name="Rea M.C."/>
            <person name="O'Sullivan O."/>
            <person name="Ritari J."/>
            <person name="Douillard F.P."/>
            <person name="Paul Ross R."/>
            <person name="Yang R."/>
            <person name="Briner A.E."/>
            <person name="Felis G.E."/>
            <person name="de Vos W.M."/>
            <person name="Barrangou R."/>
            <person name="Klaenhammer T.R."/>
            <person name="Caufield P.W."/>
            <person name="Cui Y."/>
            <person name="Zhang H."/>
            <person name="O'Toole P.W."/>
        </authorList>
    </citation>
    <scope>NUCLEOTIDE SEQUENCE [LARGE SCALE GENOMIC DNA]</scope>
    <source>
        <strain evidence="2 3">DSM 14857</strain>
    </source>
</reference>
<keyword evidence="1" id="KW-0732">Signal</keyword>
<dbReference type="Proteomes" id="UP000051647">
    <property type="component" value="Unassembled WGS sequence"/>
</dbReference>
<organism evidence="2 3">
    <name type="scientific">Companilactobacillus versmoldensis DSM 14857 = KCTC 3814</name>
    <dbReference type="NCBI Taxonomy" id="1423815"/>
    <lineage>
        <taxon>Bacteria</taxon>
        <taxon>Bacillati</taxon>
        <taxon>Bacillota</taxon>
        <taxon>Bacilli</taxon>
        <taxon>Lactobacillales</taxon>
        <taxon>Lactobacillaceae</taxon>
        <taxon>Companilactobacillus</taxon>
    </lineage>
</organism>
<name>A0A0R1SEJ3_9LACO</name>
<evidence type="ECO:0000256" key="1">
    <source>
        <dbReference type="SAM" id="SignalP"/>
    </source>
</evidence>
<dbReference type="Gene3D" id="3.40.50.1820">
    <property type="entry name" value="alpha/beta hydrolase"/>
    <property type="match status" value="1"/>
</dbReference>
<sequence length="187" mass="20598">MKKKIISFLIAVSALLGLALLNGQTSEAATTENNNDPVIFVPGAFDNETSWKEMIAQLDPNNEHPVTKFSADIDGQILRQDVRSGNSNERPFVVVLFPQNSYTEKVISKDADALRDALLTYNQKNPFKQADIVGHSNGGTITTTYLEKNASKSGFSFHFNHFISIGTPYNFQAVNGADNTAFLNRLI</sequence>
<feature type="chain" id="PRO_5006410530" description="Alpha beta hydrolase superfamily protein" evidence="1">
    <location>
        <begin position="29"/>
        <end position="187"/>
    </location>
</feature>
<accession>A0A0R1SEJ3</accession>
<evidence type="ECO:0000313" key="3">
    <source>
        <dbReference type="Proteomes" id="UP000051647"/>
    </source>
</evidence>
<feature type="signal peptide" evidence="1">
    <location>
        <begin position="1"/>
        <end position="28"/>
    </location>
</feature>
<gene>
    <name evidence="2" type="ORF">FC27_GL001281</name>
</gene>
<dbReference type="AlphaFoldDB" id="A0A0R1SEJ3"/>
<dbReference type="InterPro" id="IPR029058">
    <property type="entry name" value="AB_hydrolase_fold"/>
</dbReference>
<dbReference type="eggNOG" id="COG4814">
    <property type="taxonomic scope" value="Bacteria"/>
</dbReference>
<evidence type="ECO:0000313" key="2">
    <source>
        <dbReference type="EMBL" id="KRL65780.1"/>
    </source>
</evidence>
<protein>
    <recommendedName>
        <fullName evidence="4">Alpha beta hydrolase superfamily protein</fullName>
    </recommendedName>
</protein>
<proteinExistence type="predicted"/>
<evidence type="ECO:0008006" key="4">
    <source>
        <dbReference type="Google" id="ProtNLM"/>
    </source>
</evidence>
<dbReference type="SUPFAM" id="SSF53474">
    <property type="entry name" value="alpha/beta-Hydrolases"/>
    <property type="match status" value="1"/>
</dbReference>